<sequence>MYPTGQTLDVIHRSRDVWRIGYVKYLDALKLQEKLVCDWKLGKITDTLLSLQHPPTYNIEKRQTNYNLLVPKDELHRMRAELHHTDRGGGVTFDIVPGQAILYPIISLQEIGLGARKYVVNLELTLIHLAHLYGMKADVGSKCETGVYVGEEISPGITSHVLAFNIDPDLNHLHHILPFKRAERGVTSVKREAELELPGEQVIHEQLVSSFVQCFGDTRLLFDWGREFRLIRVMPKFKAHHLTQCITCRALSARSNKTVTVAHDGISYVRNQEGPEWIPTSVILRLRCVNICIQWIAKENKITVGSRAKTVCMFYYDYEQKNIWWFGKLFGVKCSLSGILWHM</sequence>
<reference evidence="2" key="1">
    <citation type="submission" date="2022-03" db="EMBL/GenBank/DDBJ databases">
        <title>A functionally conserved STORR gene fusion in Papaver species that diverged 16.8 million years ago.</title>
        <authorList>
            <person name="Catania T."/>
        </authorList>
    </citation>
    <scope>NUCLEOTIDE SEQUENCE</scope>
    <source>
        <strain evidence="2">S-191538</strain>
    </source>
</reference>
<comment type="caution">
    <text evidence="2">The sequence shown here is derived from an EMBL/GenBank/DDBJ whole genome shotgun (WGS) entry which is preliminary data.</text>
</comment>
<dbReference type="EMBL" id="JAJJMA010286809">
    <property type="protein sequence ID" value="MCL7046884.1"/>
    <property type="molecule type" value="Genomic_DNA"/>
</dbReference>
<protein>
    <recommendedName>
        <fullName evidence="1">BPL/LPL catalytic domain-containing protein</fullName>
    </recommendedName>
</protein>
<evidence type="ECO:0000259" key="1">
    <source>
        <dbReference type="PROSITE" id="PS51733"/>
    </source>
</evidence>
<dbReference type="PANTHER" id="PTHR10993">
    <property type="entry name" value="OCTANOYLTRANSFERASE"/>
    <property type="match status" value="1"/>
</dbReference>
<dbReference type="GO" id="GO:0009249">
    <property type="term" value="P:protein lipoylation"/>
    <property type="evidence" value="ECO:0007669"/>
    <property type="project" value="TreeGrafter"/>
</dbReference>
<evidence type="ECO:0000313" key="3">
    <source>
        <dbReference type="Proteomes" id="UP001177140"/>
    </source>
</evidence>
<dbReference type="Gene3D" id="3.30.930.10">
    <property type="entry name" value="Bira Bifunctional Protein, Domain 2"/>
    <property type="match status" value="1"/>
</dbReference>
<dbReference type="AlphaFoldDB" id="A0AA41VSV8"/>
<feature type="domain" description="BPL/LPL catalytic" evidence="1">
    <location>
        <begin position="42"/>
        <end position="223"/>
    </location>
</feature>
<dbReference type="InterPro" id="IPR045864">
    <property type="entry name" value="aa-tRNA-synth_II/BPL/LPL"/>
</dbReference>
<gene>
    <name evidence="2" type="ORF">MKW94_003476</name>
</gene>
<organism evidence="2 3">
    <name type="scientific">Papaver nudicaule</name>
    <name type="common">Iceland poppy</name>
    <dbReference type="NCBI Taxonomy" id="74823"/>
    <lineage>
        <taxon>Eukaryota</taxon>
        <taxon>Viridiplantae</taxon>
        <taxon>Streptophyta</taxon>
        <taxon>Embryophyta</taxon>
        <taxon>Tracheophyta</taxon>
        <taxon>Spermatophyta</taxon>
        <taxon>Magnoliopsida</taxon>
        <taxon>Ranunculales</taxon>
        <taxon>Papaveraceae</taxon>
        <taxon>Papaveroideae</taxon>
        <taxon>Papaver</taxon>
    </lineage>
</organism>
<dbReference type="InterPro" id="IPR015943">
    <property type="entry name" value="WD40/YVTN_repeat-like_dom_sf"/>
</dbReference>
<accession>A0AA41VSV8</accession>
<keyword evidence="3" id="KW-1185">Reference proteome</keyword>
<proteinExistence type="predicted"/>
<dbReference type="InterPro" id="IPR004143">
    <property type="entry name" value="BPL_LPL_catalytic"/>
</dbReference>
<dbReference type="SUPFAM" id="SSF55681">
    <property type="entry name" value="Class II aaRS and biotin synthetases"/>
    <property type="match status" value="1"/>
</dbReference>
<dbReference type="Pfam" id="PF21948">
    <property type="entry name" value="LplA-B_cat"/>
    <property type="match status" value="1"/>
</dbReference>
<dbReference type="PROSITE" id="PS51733">
    <property type="entry name" value="BPL_LPL_CATALYTIC"/>
    <property type="match status" value="1"/>
</dbReference>
<evidence type="ECO:0000313" key="2">
    <source>
        <dbReference type="EMBL" id="MCL7046884.1"/>
    </source>
</evidence>
<name>A0AA41VSV8_PAPNU</name>
<dbReference type="Gene3D" id="2.130.10.10">
    <property type="entry name" value="YVTN repeat-like/Quinoprotein amine dehydrogenase"/>
    <property type="match status" value="1"/>
</dbReference>
<dbReference type="Proteomes" id="UP001177140">
    <property type="component" value="Unassembled WGS sequence"/>
</dbReference>
<dbReference type="GO" id="GO:0033819">
    <property type="term" value="F:lipoyl(octanoyl) transferase activity"/>
    <property type="evidence" value="ECO:0007669"/>
    <property type="project" value="TreeGrafter"/>
</dbReference>
<dbReference type="PANTHER" id="PTHR10993:SF15">
    <property type="entry name" value="OCTANOYLTRANSFERASE LIP2, MITOCHONDRIAL"/>
    <property type="match status" value="1"/>
</dbReference>